<dbReference type="OrthoDB" id="4403049at2759"/>
<name>A0A165GB93_XYLHT</name>
<protein>
    <submittedName>
        <fullName evidence="3">Uncharacterized protein</fullName>
    </submittedName>
</protein>
<keyword evidence="1" id="KW-0175">Coiled coil</keyword>
<feature type="coiled-coil region" evidence="1">
    <location>
        <begin position="86"/>
        <end position="118"/>
    </location>
</feature>
<dbReference type="EMBL" id="KV407459">
    <property type="protein sequence ID" value="KZF21979.1"/>
    <property type="molecule type" value="Genomic_DNA"/>
</dbReference>
<dbReference type="InParanoid" id="A0A165GB93"/>
<keyword evidence="4" id="KW-1185">Reference proteome</keyword>
<reference evidence="3 4" key="1">
    <citation type="journal article" date="2016" name="Fungal Biol.">
        <title>The genome of Xylona heveae provides a window into fungal endophytism.</title>
        <authorList>
            <person name="Gazis R."/>
            <person name="Kuo A."/>
            <person name="Riley R."/>
            <person name="LaButti K."/>
            <person name="Lipzen A."/>
            <person name="Lin J."/>
            <person name="Amirebrahimi M."/>
            <person name="Hesse C.N."/>
            <person name="Spatafora J.W."/>
            <person name="Henrissat B."/>
            <person name="Hainaut M."/>
            <person name="Grigoriev I.V."/>
            <person name="Hibbett D.S."/>
        </authorList>
    </citation>
    <scope>NUCLEOTIDE SEQUENCE [LARGE SCALE GENOMIC DNA]</scope>
    <source>
        <strain evidence="3 4">TC161</strain>
    </source>
</reference>
<feature type="compositionally biased region" description="Basic and acidic residues" evidence="2">
    <location>
        <begin position="15"/>
        <end position="26"/>
    </location>
</feature>
<feature type="region of interest" description="Disordered" evidence="2">
    <location>
        <begin position="1"/>
        <end position="26"/>
    </location>
</feature>
<dbReference type="GeneID" id="28897811"/>
<dbReference type="RefSeq" id="XP_018187534.1">
    <property type="nucleotide sequence ID" value="XM_018332674.1"/>
</dbReference>
<proteinExistence type="predicted"/>
<evidence type="ECO:0000313" key="4">
    <source>
        <dbReference type="Proteomes" id="UP000076632"/>
    </source>
</evidence>
<gene>
    <name evidence="3" type="ORF">L228DRAFT_247590</name>
</gene>
<evidence type="ECO:0000313" key="3">
    <source>
        <dbReference type="EMBL" id="KZF21979.1"/>
    </source>
</evidence>
<dbReference type="AlphaFoldDB" id="A0A165GB93"/>
<sequence length="334" mass="39403">MTDQSAVSIPIRSADNGERSHSSLSMDEKMGEAIQTYRDKMYKSNVQFIHDRVEDIEAMNLPNEEAKLALMGRFWFHMDKWYIPERVSLNAHLEGARKRMAQVEREKAVKRLEDVKNLHHPFMDGFWPPTLNSTQCQAFSEALEIVANEMAGIRRNEAEWIHVSEDLKSFLRFARRLEDPNFRFAPICGFEMYDDPGELLQGKPFEETRDFFIRSLRYKPEEHLLDWMGGYIELKATFYCGEAVRKGFTYYSFYAYCRPYTGRKKGGDKDHGNHEWAWRVLFFSDSDGVDDPGVVVFHTLLDFIEWYGSWFERMDVAEMQIQMFEDPEDLFSQY</sequence>
<dbReference type="Proteomes" id="UP000076632">
    <property type="component" value="Unassembled WGS sequence"/>
</dbReference>
<accession>A0A165GB93</accession>
<organism evidence="3 4">
    <name type="scientific">Xylona heveae (strain CBS 132557 / TC161)</name>
    <dbReference type="NCBI Taxonomy" id="1328760"/>
    <lineage>
        <taxon>Eukaryota</taxon>
        <taxon>Fungi</taxon>
        <taxon>Dikarya</taxon>
        <taxon>Ascomycota</taxon>
        <taxon>Pezizomycotina</taxon>
        <taxon>Xylonomycetes</taxon>
        <taxon>Xylonales</taxon>
        <taxon>Xylonaceae</taxon>
        <taxon>Xylona</taxon>
    </lineage>
</organism>
<evidence type="ECO:0000256" key="2">
    <source>
        <dbReference type="SAM" id="MobiDB-lite"/>
    </source>
</evidence>
<evidence type="ECO:0000256" key="1">
    <source>
        <dbReference type="SAM" id="Coils"/>
    </source>
</evidence>